<keyword evidence="2" id="KW-1185">Reference proteome</keyword>
<proteinExistence type="predicted"/>
<evidence type="ECO:0000313" key="2">
    <source>
        <dbReference type="Proteomes" id="UP001188597"/>
    </source>
</evidence>
<organism evidence="1 2">
    <name type="scientific">Escallonia herrerae</name>
    <dbReference type="NCBI Taxonomy" id="1293975"/>
    <lineage>
        <taxon>Eukaryota</taxon>
        <taxon>Viridiplantae</taxon>
        <taxon>Streptophyta</taxon>
        <taxon>Embryophyta</taxon>
        <taxon>Tracheophyta</taxon>
        <taxon>Spermatophyta</taxon>
        <taxon>Magnoliopsida</taxon>
        <taxon>eudicotyledons</taxon>
        <taxon>Gunneridae</taxon>
        <taxon>Pentapetalae</taxon>
        <taxon>asterids</taxon>
        <taxon>campanulids</taxon>
        <taxon>Escalloniales</taxon>
        <taxon>Escalloniaceae</taxon>
        <taxon>Escallonia</taxon>
    </lineage>
</organism>
<dbReference type="PANTHER" id="PTHR37610:SF45">
    <property type="entry name" value="RETROTRANSPOSON GAG DOMAIN-CONTAINING PROTEIN"/>
    <property type="match status" value="1"/>
</dbReference>
<protein>
    <recommendedName>
        <fullName evidence="3">UBN2_3 domain-containing protein</fullName>
    </recommendedName>
</protein>
<comment type="caution">
    <text evidence="1">The sequence shown here is derived from an EMBL/GenBank/DDBJ whole genome shotgun (WGS) entry which is preliminary data.</text>
</comment>
<evidence type="ECO:0008006" key="3">
    <source>
        <dbReference type="Google" id="ProtNLM"/>
    </source>
</evidence>
<dbReference type="Proteomes" id="UP001188597">
    <property type="component" value="Unassembled WGS sequence"/>
</dbReference>
<name>A0AA89B2D0_9ASTE</name>
<feature type="non-terminal residue" evidence="1">
    <location>
        <position position="1"/>
    </location>
</feature>
<evidence type="ECO:0000313" key="1">
    <source>
        <dbReference type="EMBL" id="KAK3022487.1"/>
    </source>
</evidence>
<dbReference type="PANTHER" id="PTHR37610">
    <property type="entry name" value="CCHC-TYPE DOMAIN-CONTAINING PROTEIN"/>
    <property type="match status" value="1"/>
</dbReference>
<dbReference type="Pfam" id="PF14223">
    <property type="entry name" value="Retrotran_gag_2"/>
    <property type="match status" value="1"/>
</dbReference>
<reference evidence="1" key="1">
    <citation type="submission" date="2022-12" db="EMBL/GenBank/DDBJ databases">
        <title>Draft genome assemblies for two species of Escallonia (Escalloniales).</title>
        <authorList>
            <person name="Chanderbali A."/>
            <person name="Dervinis C."/>
            <person name="Anghel I."/>
            <person name="Soltis D."/>
            <person name="Soltis P."/>
            <person name="Zapata F."/>
        </authorList>
    </citation>
    <scope>NUCLEOTIDE SEQUENCE</scope>
    <source>
        <strain evidence="1">UCBG64.0493</strain>
        <tissue evidence="1">Leaf</tissue>
    </source>
</reference>
<dbReference type="AlphaFoldDB" id="A0AA89B2D0"/>
<gene>
    <name evidence="1" type="ORF">RJ639_045816</name>
</gene>
<dbReference type="EMBL" id="JAVXUP010000709">
    <property type="protein sequence ID" value="KAK3022487.1"/>
    <property type="molecule type" value="Genomic_DNA"/>
</dbReference>
<sequence>NGNGSGNGNGNGNDGDERDLCLATCPCIHKTLTCPSKCPKRKPRRTKDASLTATESAKPLMRIGARNTAGYLTEETKKPAPEDPSSATWITENHRVKSWLIDSMSQSLMQQFIRLSTAKDIWEAVSKTFYDGSDETRLFELNQKSFSTSRMEIDHKTTSQERTVEGVVHLHLAMAKLRVHIFLSRIDSEFDQVRGESYERIQSWTWKAHMHMSEENINKGRPREVLDQSLRARLWWPTELSKDPHLVQQKIEIISQLADVTTLFIVIVGKQVTRNNGVIRSLAILNGGTSQRN</sequence>
<accession>A0AA89B2D0</accession>